<feature type="transmembrane region" description="Helical" evidence="1">
    <location>
        <begin position="190"/>
        <end position="212"/>
    </location>
</feature>
<feature type="transmembrane region" description="Helical" evidence="1">
    <location>
        <begin position="110"/>
        <end position="129"/>
    </location>
</feature>
<feature type="transmembrane region" description="Helical" evidence="1">
    <location>
        <begin position="20"/>
        <end position="47"/>
    </location>
</feature>
<evidence type="ECO:0000313" key="2">
    <source>
        <dbReference type="EMBL" id="MBU9735477.1"/>
    </source>
</evidence>
<gene>
    <name evidence="2" type="ORF">KTH89_02945</name>
</gene>
<keyword evidence="1" id="KW-0812">Transmembrane</keyword>
<evidence type="ECO:0000313" key="3">
    <source>
        <dbReference type="Proteomes" id="UP000712157"/>
    </source>
</evidence>
<dbReference type="Gene3D" id="1.20.120.1220">
    <property type="match status" value="1"/>
</dbReference>
<feature type="transmembrane region" description="Helical" evidence="1">
    <location>
        <begin position="141"/>
        <end position="159"/>
    </location>
</feature>
<name>A0A949JXC5_9FIRM</name>
<organism evidence="2 3">
    <name type="scientific">Diplocloster agilis</name>
    <dbReference type="NCBI Taxonomy" id="2850323"/>
    <lineage>
        <taxon>Bacteria</taxon>
        <taxon>Bacillati</taxon>
        <taxon>Bacillota</taxon>
        <taxon>Clostridia</taxon>
        <taxon>Lachnospirales</taxon>
        <taxon>Lachnospiraceae</taxon>
        <taxon>Diplocloster</taxon>
    </lineage>
</organism>
<feature type="transmembrane region" description="Helical" evidence="1">
    <location>
        <begin position="224"/>
        <end position="241"/>
    </location>
</feature>
<comment type="caution">
    <text evidence="2">The sequence shown here is derived from an EMBL/GenBank/DDBJ whole genome shotgun (WGS) entry which is preliminary data.</text>
</comment>
<keyword evidence="1" id="KW-1133">Transmembrane helix</keyword>
<reference evidence="2" key="1">
    <citation type="submission" date="2021-06" db="EMBL/GenBank/DDBJ databases">
        <title>Description of novel taxa of the family Lachnospiraceae.</title>
        <authorList>
            <person name="Chaplin A.V."/>
            <person name="Sokolova S.R."/>
            <person name="Pikina A.P."/>
            <person name="Korzhanova M."/>
            <person name="Belova V."/>
            <person name="Korostin D."/>
            <person name="Efimov B.A."/>
        </authorList>
    </citation>
    <scope>NUCLEOTIDE SEQUENCE</scope>
    <source>
        <strain evidence="2">ASD5720</strain>
    </source>
</reference>
<proteinExistence type="predicted"/>
<feature type="transmembrane region" description="Helical" evidence="1">
    <location>
        <begin position="68"/>
        <end position="98"/>
    </location>
</feature>
<protein>
    <submittedName>
        <fullName evidence="2">Uncharacterized protein</fullName>
    </submittedName>
</protein>
<dbReference type="AlphaFoldDB" id="A0A949JXC5"/>
<keyword evidence="1" id="KW-0472">Membrane</keyword>
<dbReference type="Proteomes" id="UP000712157">
    <property type="component" value="Unassembled WGS sequence"/>
</dbReference>
<accession>A0A949JXC5</accession>
<evidence type="ECO:0000256" key="1">
    <source>
        <dbReference type="SAM" id="Phobius"/>
    </source>
</evidence>
<sequence>MNTVLEMCWLDSLDAINRLIYFINIKFIEIEVVLLTALLTVSFLLILRYIRQKDPELYLPADPRLSILVLYFGVTIILLSGLYSPIETVIFSVLLLYLSIMSFTDYYTGLVYPVFSYFYLLIGVSLWLFKYLAYDRNSTTMVIGQLTGLIIYYAVLRLLQRGKVFSSGDTKVYLCAALFLTIQKSGSPLFLRWTVNHVISTLLFLFLNIRYIDIRHFRLSAPRPFIPSITASTLLILLLFTKQR</sequence>
<keyword evidence="3" id="KW-1185">Reference proteome</keyword>
<dbReference type="EMBL" id="JAHQCW010000003">
    <property type="protein sequence ID" value="MBU9735477.1"/>
    <property type="molecule type" value="Genomic_DNA"/>
</dbReference>